<accession>X0V576</accession>
<evidence type="ECO:0000313" key="1">
    <source>
        <dbReference type="EMBL" id="GAG13344.1"/>
    </source>
</evidence>
<name>X0V576_9ZZZZ</name>
<dbReference type="AlphaFoldDB" id="X0V576"/>
<dbReference type="EMBL" id="BARS01023662">
    <property type="protein sequence ID" value="GAG13344.1"/>
    <property type="molecule type" value="Genomic_DNA"/>
</dbReference>
<proteinExistence type="predicted"/>
<feature type="non-terminal residue" evidence="1">
    <location>
        <position position="1"/>
    </location>
</feature>
<organism evidence="1">
    <name type="scientific">marine sediment metagenome</name>
    <dbReference type="NCBI Taxonomy" id="412755"/>
    <lineage>
        <taxon>unclassified sequences</taxon>
        <taxon>metagenomes</taxon>
        <taxon>ecological metagenomes</taxon>
    </lineage>
</organism>
<comment type="caution">
    <text evidence="1">The sequence shown here is derived from an EMBL/GenBank/DDBJ whole genome shotgun (WGS) entry which is preliminary data.</text>
</comment>
<sequence length="164" mass="18886">FRGILRLRVNFQKNTAEIRSLAVSKKMKSLDPKIIAFEVKSEVDRLFERPFNTHDFLNTLFKAYHRLRTESSNVVLLKDVHRLLWMGKQKEGFFETSNPKQLIPYPIDEFSVDLGKLLESKDRSLSSGYICRLSLGSGGVNIYNPSGDFNAYKYIEFVKGGKDD</sequence>
<gene>
    <name evidence="1" type="ORF">S01H1_37665</name>
</gene>
<reference evidence="1" key="1">
    <citation type="journal article" date="2014" name="Front. Microbiol.">
        <title>High frequency of phylogenetically diverse reductive dehalogenase-homologous genes in deep subseafloor sedimentary metagenomes.</title>
        <authorList>
            <person name="Kawai M."/>
            <person name="Futagami T."/>
            <person name="Toyoda A."/>
            <person name="Takaki Y."/>
            <person name="Nishi S."/>
            <person name="Hori S."/>
            <person name="Arai W."/>
            <person name="Tsubouchi T."/>
            <person name="Morono Y."/>
            <person name="Uchiyama I."/>
            <person name="Ito T."/>
            <person name="Fujiyama A."/>
            <person name="Inagaki F."/>
            <person name="Takami H."/>
        </authorList>
    </citation>
    <scope>NUCLEOTIDE SEQUENCE</scope>
    <source>
        <strain evidence="1">Expedition CK06-06</strain>
    </source>
</reference>
<protein>
    <submittedName>
        <fullName evidence="1">Uncharacterized protein</fullName>
    </submittedName>
</protein>